<name>A0A939NEX1_PRORE</name>
<protein>
    <submittedName>
        <fullName evidence="1">Uncharacterized protein</fullName>
    </submittedName>
</protein>
<dbReference type="Proteomes" id="UP000664477">
    <property type="component" value="Unassembled WGS sequence"/>
</dbReference>
<reference evidence="1" key="1">
    <citation type="submission" date="2021-03" db="EMBL/GenBank/DDBJ databases">
        <title>Molecular epidemiology and mechanisms of colistin and carbapenem resistance in Enterobacteriaceae from clinical isolates, the environment and porcine samples in Pretoria, South Africa.</title>
        <authorList>
            <person name="Bogoshi D."/>
            <person name="Mbelle N.M."/>
            <person name="Naidoo V."/>
            <person name="Osei Sekyere J."/>
        </authorList>
    </citation>
    <scope>NUCLEOTIDE SEQUENCE</scope>
    <source>
        <strain evidence="1">C052</strain>
    </source>
</reference>
<dbReference type="EMBL" id="JAGETQ010000010">
    <property type="protein sequence ID" value="MBO1915887.1"/>
    <property type="molecule type" value="Genomic_DNA"/>
</dbReference>
<comment type="caution">
    <text evidence="1">The sequence shown here is derived from an EMBL/GenBank/DDBJ whole genome shotgun (WGS) entry which is preliminary data.</text>
</comment>
<accession>A0A939NEX1</accession>
<gene>
    <name evidence="1" type="ORF">J4727_03595</name>
</gene>
<organism evidence="1 2">
    <name type="scientific">Providencia rettgeri</name>
    <dbReference type="NCBI Taxonomy" id="587"/>
    <lineage>
        <taxon>Bacteria</taxon>
        <taxon>Pseudomonadati</taxon>
        <taxon>Pseudomonadota</taxon>
        <taxon>Gammaproteobacteria</taxon>
        <taxon>Enterobacterales</taxon>
        <taxon>Morganellaceae</taxon>
        <taxon>Providencia</taxon>
    </lineage>
</organism>
<proteinExistence type="predicted"/>
<sequence length="76" mass="8873">MSAEYSSVYNLEKIQVFIYDVLDFTYKFNSIFRDSGYIEKRLAPQDFYLYLMDDNSGGRCYSLVRAMAVALALESR</sequence>
<dbReference type="AlphaFoldDB" id="A0A939NEX1"/>
<evidence type="ECO:0000313" key="2">
    <source>
        <dbReference type="Proteomes" id="UP000664477"/>
    </source>
</evidence>
<evidence type="ECO:0000313" key="1">
    <source>
        <dbReference type="EMBL" id="MBO1915887.1"/>
    </source>
</evidence>